<dbReference type="GO" id="GO:0005524">
    <property type="term" value="F:ATP binding"/>
    <property type="evidence" value="ECO:0007669"/>
    <property type="project" value="UniProtKB-KW"/>
</dbReference>
<name>A0ABT2PWP6_9MOLU</name>
<evidence type="ECO:0000313" key="5">
    <source>
        <dbReference type="EMBL" id="MCU0105138.1"/>
    </source>
</evidence>
<dbReference type="PANTHER" id="PTHR24220">
    <property type="entry name" value="IMPORT ATP-BINDING PROTEIN"/>
    <property type="match status" value="1"/>
</dbReference>
<keyword evidence="3" id="KW-0812">Transmembrane</keyword>
<dbReference type="EMBL" id="JAOEGN010000009">
    <property type="protein sequence ID" value="MCU0105138.1"/>
    <property type="molecule type" value="Genomic_DNA"/>
</dbReference>
<evidence type="ECO:0000259" key="4">
    <source>
        <dbReference type="PROSITE" id="PS50893"/>
    </source>
</evidence>
<dbReference type="InterPro" id="IPR027417">
    <property type="entry name" value="P-loop_NTPase"/>
</dbReference>
<keyword evidence="2 5" id="KW-0067">ATP-binding</keyword>
<dbReference type="Gene3D" id="3.40.50.300">
    <property type="entry name" value="P-loop containing nucleotide triphosphate hydrolases"/>
    <property type="match status" value="1"/>
</dbReference>
<accession>A0ABT2PWP6</accession>
<reference evidence="6" key="1">
    <citation type="submission" date="2023-07" db="EMBL/GenBank/DDBJ databases">
        <title>Novel Mycoplasma species identified in domestic and wild animals.</title>
        <authorList>
            <person name="Volokhov D.V."/>
            <person name="Furtak V.A."/>
            <person name="Zagorodnyaya T.A."/>
        </authorList>
    </citation>
    <scope>NUCLEOTIDE SEQUENCE [LARGE SCALE GENOMIC DNA]</scope>
    <source>
        <strain evidence="6">92-19</strain>
    </source>
</reference>
<evidence type="ECO:0000256" key="1">
    <source>
        <dbReference type="ARBA" id="ARBA00022741"/>
    </source>
</evidence>
<dbReference type="SMART" id="SM00382">
    <property type="entry name" value="AAA"/>
    <property type="match status" value="1"/>
</dbReference>
<organism evidence="5 6">
    <name type="scientific">Paracholeplasma vituli</name>
    <dbReference type="NCBI Taxonomy" id="69473"/>
    <lineage>
        <taxon>Bacteria</taxon>
        <taxon>Bacillati</taxon>
        <taxon>Mycoplasmatota</taxon>
        <taxon>Mollicutes</taxon>
        <taxon>Acholeplasmatales</taxon>
        <taxon>Acholeplasmataceae</taxon>
        <taxon>Paracholeplasma</taxon>
    </lineage>
</organism>
<keyword evidence="3" id="KW-0472">Membrane</keyword>
<feature type="transmembrane region" description="Helical" evidence="3">
    <location>
        <begin position="696"/>
        <end position="715"/>
    </location>
</feature>
<comment type="caution">
    <text evidence="5">The sequence shown here is derived from an EMBL/GenBank/DDBJ whole genome shotgun (WGS) entry which is preliminary data.</text>
</comment>
<dbReference type="SUPFAM" id="SSF52540">
    <property type="entry name" value="P-loop containing nucleoside triphosphate hydrolases"/>
    <property type="match status" value="1"/>
</dbReference>
<dbReference type="InterPro" id="IPR015854">
    <property type="entry name" value="ABC_transpr_LolD-like"/>
</dbReference>
<dbReference type="Pfam" id="PF00005">
    <property type="entry name" value="ABC_tran"/>
    <property type="match status" value="1"/>
</dbReference>
<proteinExistence type="predicted"/>
<feature type="transmembrane region" description="Helical" evidence="3">
    <location>
        <begin position="652"/>
        <end position="676"/>
    </location>
</feature>
<keyword evidence="1" id="KW-0547">Nucleotide-binding</keyword>
<sequence length="781" mass="88858">MKITLNIDLHKMTQADRTFQLADIKISSKSPSLVGLIGSSGSGKTTILNMLAGLIKIQNGNYLIDDENVLSAPSNIEYIAIDNNHFKDLTVLDNLRLVNSDEASIHKVTQTLGIKHLESKLANRLSKGEKERVSICRGLLSSKPILLFDEPTANLDPKHARTVFDCLSKLSKNKLILVASHESDFVKSYCDTYYELEQGRIVKSVLINPEKQVSNETLNITYESPKQKSLITKWMLKRLIHQQWMLLFSVVSFFFLLLTVFSFSLLNQVDPDSTLQNSLNHLNYDYYLATDKNYTKDTNPNTYLTEHNALKTVHLSPIRDVEMKALFQSDQTISLLGLNLNDYVVPTEYVDTLTIKYSPILVSQTLLDRIAETGLYYQIGDVLPTHFSYEGTIEYRFVIVDVFTIDTEFNETGDTYFPCIIDETFYEDFIKTTGILNQTYREGIKTVLETYNDYLTLNHPTVPIYKGIYTIGQFQVRLIKDTLITDTFYDEENVPASGGYYLNGRLPEKASEIVVPSRLIYELLSNNPSSDVVIESFRQSFNPSVTLSAENYFPSSLFPSAVEVVGYYGYIGSNPPKIEDQILVHETLFDSLQEAIFEDGYLTYSLVEPIYYPKAFIQEAFDDIQSNTILVQTDEIESLDLALENTQTLSNFITLISIVLGLVSFTLLWLFIQNYIRGMQKERLLLLLMGVKKKTLLGLSILVLLGVYSSVWLVFMSLSSPLKQFVFNIVTNPVHFPGELISNEAYAYSLVTLTWLLTTILSTLTMVWRQQKQVLESIQYE</sequence>
<feature type="transmembrane region" description="Helical" evidence="3">
    <location>
        <begin position="244"/>
        <end position="266"/>
    </location>
</feature>
<evidence type="ECO:0000256" key="3">
    <source>
        <dbReference type="SAM" id="Phobius"/>
    </source>
</evidence>
<evidence type="ECO:0000256" key="2">
    <source>
        <dbReference type="ARBA" id="ARBA00022840"/>
    </source>
</evidence>
<dbReference type="InterPro" id="IPR003593">
    <property type="entry name" value="AAA+_ATPase"/>
</dbReference>
<keyword evidence="3" id="KW-1133">Transmembrane helix</keyword>
<feature type="domain" description="ABC transporter" evidence="4">
    <location>
        <begin position="4"/>
        <end position="223"/>
    </location>
</feature>
<dbReference type="InterPro" id="IPR003439">
    <property type="entry name" value="ABC_transporter-like_ATP-bd"/>
</dbReference>
<dbReference type="PROSITE" id="PS50893">
    <property type="entry name" value="ABC_TRANSPORTER_2"/>
    <property type="match status" value="1"/>
</dbReference>
<keyword evidence="6" id="KW-1185">Reference proteome</keyword>
<gene>
    <name evidence="5" type="ORF">N7603_05660</name>
</gene>
<evidence type="ECO:0000313" key="6">
    <source>
        <dbReference type="Proteomes" id="UP001209076"/>
    </source>
</evidence>
<dbReference type="RefSeq" id="WP_262096406.1">
    <property type="nucleotide sequence ID" value="NZ_JAOEGN010000009.1"/>
</dbReference>
<dbReference type="Proteomes" id="UP001209076">
    <property type="component" value="Unassembled WGS sequence"/>
</dbReference>
<feature type="transmembrane region" description="Helical" evidence="3">
    <location>
        <begin position="745"/>
        <end position="768"/>
    </location>
</feature>
<protein>
    <submittedName>
        <fullName evidence="5">ATP-binding cassette domain-containing protein</fullName>
    </submittedName>
</protein>